<gene>
    <name evidence="3" type="ORF">STCU_01280</name>
</gene>
<dbReference type="SUPFAM" id="SSF63748">
    <property type="entry name" value="Tudor/PWWP/MBT"/>
    <property type="match status" value="1"/>
</dbReference>
<dbReference type="FunFam" id="2.30.30.140:FF:000018">
    <property type="entry name" value="Serine/threonine-protein kinase 31"/>
    <property type="match status" value="1"/>
</dbReference>
<dbReference type="GO" id="GO:0004518">
    <property type="term" value="F:nuclease activity"/>
    <property type="evidence" value="ECO:0007669"/>
    <property type="project" value="TreeGrafter"/>
</dbReference>
<dbReference type="GO" id="GO:0006402">
    <property type="term" value="P:mRNA catabolic process"/>
    <property type="evidence" value="ECO:0007669"/>
    <property type="project" value="TreeGrafter"/>
</dbReference>
<dbReference type="GO" id="GO:0005634">
    <property type="term" value="C:nucleus"/>
    <property type="evidence" value="ECO:0007669"/>
    <property type="project" value="TreeGrafter"/>
</dbReference>
<dbReference type="InterPro" id="IPR035437">
    <property type="entry name" value="SNase_OB-fold_sf"/>
</dbReference>
<organism evidence="3 4">
    <name type="scientific">Strigomonas culicis</name>
    <dbReference type="NCBI Taxonomy" id="28005"/>
    <lineage>
        <taxon>Eukaryota</taxon>
        <taxon>Discoba</taxon>
        <taxon>Euglenozoa</taxon>
        <taxon>Kinetoplastea</taxon>
        <taxon>Metakinetoplastina</taxon>
        <taxon>Trypanosomatida</taxon>
        <taxon>Trypanosomatidae</taxon>
        <taxon>Strigomonadinae</taxon>
        <taxon>Strigomonas</taxon>
    </lineage>
</organism>
<dbReference type="PROSITE" id="PS50304">
    <property type="entry name" value="TUDOR"/>
    <property type="match status" value="1"/>
</dbReference>
<reference evidence="3 4" key="1">
    <citation type="journal article" date="2013" name="PLoS ONE">
        <title>Predicting the Proteins of Angomonas deanei, Strigomonas culicis and Their Respective Endosymbionts Reveals New Aspects of the Trypanosomatidae Family.</title>
        <authorList>
            <person name="Motta M.C."/>
            <person name="Martins A.C."/>
            <person name="de Souza S.S."/>
            <person name="Catta-Preta C.M."/>
            <person name="Silva R."/>
            <person name="Klein C.C."/>
            <person name="de Almeida L.G."/>
            <person name="de Lima Cunha O."/>
            <person name="Ciapina L.P."/>
            <person name="Brocchi M."/>
            <person name="Colabardini A.C."/>
            <person name="de Araujo Lima B."/>
            <person name="Machado C.R."/>
            <person name="de Almeida Soares C.M."/>
            <person name="Probst C.M."/>
            <person name="de Menezes C.B."/>
            <person name="Thompson C.E."/>
            <person name="Bartholomeu D.C."/>
            <person name="Gradia D.F."/>
            <person name="Pavoni D.P."/>
            <person name="Grisard E.C."/>
            <person name="Fantinatti-Garboggini F."/>
            <person name="Marchini F.K."/>
            <person name="Rodrigues-Luiz G.F."/>
            <person name="Wagner G."/>
            <person name="Goldman G.H."/>
            <person name="Fietto J.L."/>
            <person name="Elias M.C."/>
            <person name="Goldman M.H."/>
            <person name="Sagot M.F."/>
            <person name="Pereira M."/>
            <person name="Stoco P.H."/>
            <person name="de Mendonca-Neto R.P."/>
            <person name="Teixeira S.M."/>
            <person name="Maciel T.E."/>
            <person name="de Oliveira Mendes T.A."/>
            <person name="Urmenyi T.P."/>
            <person name="de Souza W."/>
            <person name="Schenkman S."/>
            <person name="de Vasconcelos A.T."/>
        </authorList>
    </citation>
    <scope>NUCLEOTIDE SEQUENCE [LARGE SCALE GENOMIC DNA]</scope>
</reference>
<dbReference type="Gene3D" id="2.40.50.90">
    <property type="match status" value="4"/>
</dbReference>
<dbReference type="Pfam" id="PF00567">
    <property type="entry name" value="TUDOR"/>
    <property type="match status" value="1"/>
</dbReference>
<evidence type="ECO:0000259" key="2">
    <source>
        <dbReference type="PROSITE" id="PS50830"/>
    </source>
</evidence>
<dbReference type="EMBL" id="ATMH01001280">
    <property type="protein sequence ID" value="EPY35040.1"/>
    <property type="molecule type" value="Genomic_DNA"/>
</dbReference>
<evidence type="ECO:0000259" key="1">
    <source>
        <dbReference type="PROSITE" id="PS50304"/>
    </source>
</evidence>
<dbReference type="OrthoDB" id="10023235at2759"/>
<accession>S9WGZ8</accession>
<evidence type="ECO:0000313" key="3">
    <source>
        <dbReference type="EMBL" id="EPY35040.1"/>
    </source>
</evidence>
<evidence type="ECO:0008006" key="5">
    <source>
        <dbReference type="Google" id="ProtNLM"/>
    </source>
</evidence>
<comment type="caution">
    <text evidence="3">The sequence shown here is derived from an EMBL/GenBank/DDBJ whole genome shotgun (WGS) entry which is preliminary data.</text>
</comment>
<sequence>MISIVSKNGSFQEELLSKGFVKLHNATLPLSAYIEALQKAEAAARDKRLGTWRNYTPPEEANTKVVAHPSAPTAEGLPTTLPDGTPGPFYKGPLSFEGTLAQVVQADILVVEENATGKMVRLSLAGVRCPRGVTRDHDGNSSETRVTYDDYTWESREFVRTSYIGQNVSVQIEYARVIPESKEVRPAASITVTSNGANIGAALIEKGYAHFFLGKTDLCSCAALLQSAEETAKTAGLALHSGRKNLPQKVVELNRLGEARAKYYLNFLQRGMQGGRPPVLAGVVDLVLGSSSLRVYIPKENFQIPVKVAGVITPQTAFNPRETADPLSEEAKNFVIRLVQQREVNVQVYTSDRGGNFISAVTLKDGTNLSVALVEAGFATVGNADRLPFCQQLADAEDEARSAGLNIWAKEGGGIPQRAAKLAAERVASNPHKLARVLDETAEFTPYTFTEVGEDSLSVYLQSNSEATLQAMQKVQPLLEKTVASGEYHPKKDELVVALYEADSMWCRGKIVKLHKGASTADVHYVDFGNTETVPFAKIRAIPPNAHYDIVRNTPPAVILAKLAFVKVFPGEDSVADAAADCIYDYAQGEILAKAVYKDATGSSYYTVTKNVNVSSLSETLLQRGIVLLDKRTATVDVREYKRHEAAKEIARKGHKGIWQYGDVDDGNEDDDN</sequence>
<dbReference type="PANTHER" id="PTHR12302">
    <property type="entry name" value="EBNA2 BINDING PROTEIN P100"/>
    <property type="match status" value="1"/>
</dbReference>
<dbReference type="PROSITE" id="PS50830">
    <property type="entry name" value="TNASE_3"/>
    <property type="match status" value="2"/>
</dbReference>
<feature type="domain" description="Tudor" evidence="1">
    <location>
        <begin position="489"/>
        <end position="549"/>
    </location>
</feature>
<dbReference type="SMART" id="SM00333">
    <property type="entry name" value="TUDOR"/>
    <property type="match status" value="1"/>
</dbReference>
<protein>
    <recommendedName>
        <fullName evidence="5">Staphylococcal nuclease domain-containing protein 1</fullName>
    </recommendedName>
</protein>
<name>S9WGZ8_9TRYP</name>
<feature type="domain" description="TNase-like" evidence="2">
    <location>
        <begin position="94"/>
        <end position="242"/>
    </location>
</feature>
<dbReference type="GO" id="GO:0003723">
    <property type="term" value="F:RNA binding"/>
    <property type="evidence" value="ECO:0007669"/>
    <property type="project" value="TreeGrafter"/>
</dbReference>
<dbReference type="InterPro" id="IPR016071">
    <property type="entry name" value="Staphylococal_nuclease_OB-fold"/>
</dbReference>
<proteinExistence type="predicted"/>
<dbReference type="SMART" id="SM00318">
    <property type="entry name" value="SNc"/>
    <property type="match status" value="2"/>
</dbReference>
<dbReference type="GO" id="GO:0005829">
    <property type="term" value="C:cytosol"/>
    <property type="evidence" value="ECO:0007669"/>
    <property type="project" value="TreeGrafter"/>
</dbReference>
<dbReference type="Proteomes" id="UP000015354">
    <property type="component" value="Unassembled WGS sequence"/>
</dbReference>
<keyword evidence="4" id="KW-1185">Reference proteome</keyword>
<feature type="domain" description="TNase-like" evidence="2">
    <location>
        <begin position="278"/>
        <end position="410"/>
    </location>
</feature>
<dbReference type="Gene3D" id="2.30.30.140">
    <property type="match status" value="1"/>
</dbReference>
<dbReference type="Pfam" id="PF00565">
    <property type="entry name" value="SNase"/>
    <property type="match status" value="2"/>
</dbReference>
<dbReference type="AlphaFoldDB" id="S9WGZ8"/>
<dbReference type="SUPFAM" id="SSF50199">
    <property type="entry name" value="Staphylococcal nuclease"/>
    <property type="match status" value="4"/>
</dbReference>
<dbReference type="PANTHER" id="PTHR12302:SF2">
    <property type="entry name" value="STAPHYLOCOCCAL NUCLEASE DOMAIN-CONTAINING PROTEIN 1"/>
    <property type="match status" value="1"/>
</dbReference>
<evidence type="ECO:0000313" key="4">
    <source>
        <dbReference type="Proteomes" id="UP000015354"/>
    </source>
</evidence>
<dbReference type="InterPro" id="IPR002999">
    <property type="entry name" value="Tudor"/>
</dbReference>